<evidence type="ECO:0000256" key="1">
    <source>
        <dbReference type="SAM" id="MobiDB-lite"/>
    </source>
</evidence>
<dbReference type="RefSeq" id="XP_047765940.1">
    <property type="nucleotide sequence ID" value="XM_047908463.1"/>
</dbReference>
<feature type="region of interest" description="Disordered" evidence="1">
    <location>
        <begin position="1"/>
        <end position="63"/>
    </location>
</feature>
<evidence type="ECO:0000313" key="2">
    <source>
        <dbReference type="EMBL" id="UJO21574.1"/>
    </source>
</evidence>
<reference evidence="2" key="1">
    <citation type="submission" date="2021-12" db="EMBL/GenBank/DDBJ databases">
        <authorList>
            <person name="Zaccaron A."/>
            <person name="Stergiopoulos I."/>
        </authorList>
    </citation>
    <scope>NUCLEOTIDE SEQUENCE</scope>
    <source>
        <strain evidence="2">Race5_Kim</strain>
    </source>
</reference>
<dbReference type="AlphaFoldDB" id="A0A9Q8PFP4"/>
<reference evidence="2" key="2">
    <citation type="journal article" date="2022" name="Microb. Genom.">
        <title>A chromosome-scale genome assembly of the tomato pathogen Cladosporium fulvum reveals a compartmentalized genome architecture and the presence of a dispensable chromosome.</title>
        <authorList>
            <person name="Zaccaron A.Z."/>
            <person name="Chen L.H."/>
            <person name="Samaras A."/>
            <person name="Stergiopoulos I."/>
        </authorList>
    </citation>
    <scope>NUCLEOTIDE SEQUENCE</scope>
    <source>
        <strain evidence="2">Race5_Kim</strain>
    </source>
</reference>
<dbReference type="EMBL" id="CP090171">
    <property type="protein sequence ID" value="UJO21574.1"/>
    <property type="molecule type" value="Genomic_DNA"/>
</dbReference>
<proteinExistence type="predicted"/>
<name>A0A9Q8PFP4_PASFU</name>
<evidence type="ECO:0000313" key="3">
    <source>
        <dbReference type="Proteomes" id="UP000756132"/>
    </source>
</evidence>
<gene>
    <name evidence="2" type="ORF">CLAFUR5_09315</name>
</gene>
<sequence length="146" mass="16368">MNDEDEGQQSTDRGNDNTVPQPTRNDTPVPTAPDNERKQGSKPTTPTEIAQHQTASQGNNDLRIRVRALIPSRIASDVKNDGLDHATDTLLRDERTRMDLDISGQLVIHHMRRDNSKLEGPADEPGWTPDEYDRWLDEQEESNGGS</sequence>
<dbReference type="KEGG" id="ffu:CLAFUR5_09315"/>
<protein>
    <submittedName>
        <fullName evidence="2">Uncharacterized protein</fullName>
    </submittedName>
</protein>
<feature type="region of interest" description="Disordered" evidence="1">
    <location>
        <begin position="112"/>
        <end position="146"/>
    </location>
</feature>
<organism evidence="2 3">
    <name type="scientific">Passalora fulva</name>
    <name type="common">Tomato leaf mold</name>
    <name type="synonym">Cladosporium fulvum</name>
    <dbReference type="NCBI Taxonomy" id="5499"/>
    <lineage>
        <taxon>Eukaryota</taxon>
        <taxon>Fungi</taxon>
        <taxon>Dikarya</taxon>
        <taxon>Ascomycota</taxon>
        <taxon>Pezizomycotina</taxon>
        <taxon>Dothideomycetes</taxon>
        <taxon>Dothideomycetidae</taxon>
        <taxon>Mycosphaerellales</taxon>
        <taxon>Mycosphaerellaceae</taxon>
        <taxon>Fulvia</taxon>
    </lineage>
</organism>
<accession>A0A9Q8PFP4</accession>
<dbReference type="GeneID" id="71989193"/>
<dbReference type="Proteomes" id="UP000756132">
    <property type="component" value="Chromosome 9"/>
</dbReference>
<feature type="compositionally biased region" description="Polar residues" evidence="1">
    <location>
        <begin position="41"/>
        <end position="60"/>
    </location>
</feature>
<feature type="compositionally biased region" description="Polar residues" evidence="1">
    <location>
        <begin position="8"/>
        <end position="28"/>
    </location>
</feature>
<keyword evidence="3" id="KW-1185">Reference proteome</keyword>